<dbReference type="AlphaFoldDB" id="A0AAJ0C7N3"/>
<reference evidence="2" key="1">
    <citation type="submission" date="2023-06" db="EMBL/GenBank/DDBJ databases">
        <title>Genome-scale phylogeny and comparative genomics of the fungal order Sordariales.</title>
        <authorList>
            <consortium name="Lawrence Berkeley National Laboratory"/>
            <person name="Hensen N."/>
            <person name="Bonometti L."/>
            <person name="Westerberg I."/>
            <person name="Brannstrom I.O."/>
            <person name="Guillou S."/>
            <person name="Cros-Aarteil S."/>
            <person name="Calhoun S."/>
            <person name="Haridas S."/>
            <person name="Kuo A."/>
            <person name="Mondo S."/>
            <person name="Pangilinan J."/>
            <person name="Riley R."/>
            <person name="Labutti K."/>
            <person name="Andreopoulos B."/>
            <person name="Lipzen A."/>
            <person name="Chen C."/>
            <person name="Yanf M."/>
            <person name="Daum C."/>
            <person name="Ng V."/>
            <person name="Clum A."/>
            <person name="Steindorff A."/>
            <person name="Ohm R."/>
            <person name="Martin F."/>
            <person name="Silar P."/>
            <person name="Natvig D."/>
            <person name="Lalanne C."/>
            <person name="Gautier V."/>
            <person name="Ament-Velasquez S.L."/>
            <person name="Kruys A."/>
            <person name="Hutchinson M.I."/>
            <person name="Powell A.J."/>
            <person name="Barry K."/>
            <person name="Miller A.N."/>
            <person name="Grigoriev I.V."/>
            <person name="Debuchy R."/>
            <person name="Gladieux P."/>
            <person name="Thoren M.H."/>
            <person name="Johannesson H."/>
        </authorList>
    </citation>
    <scope>NUCLEOTIDE SEQUENCE</scope>
    <source>
        <strain evidence="2">8032-3</strain>
    </source>
</reference>
<organism evidence="2 3">
    <name type="scientific">Phialemonium atrogriseum</name>
    <dbReference type="NCBI Taxonomy" id="1093897"/>
    <lineage>
        <taxon>Eukaryota</taxon>
        <taxon>Fungi</taxon>
        <taxon>Dikarya</taxon>
        <taxon>Ascomycota</taxon>
        <taxon>Pezizomycotina</taxon>
        <taxon>Sordariomycetes</taxon>
        <taxon>Sordariomycetidae</taxon>
        <taxon>Cephalothecales</taxon>
        <taxon>Cephalothecaceae</taxon>
        <taxon>Phialemonium</taxon>
    </lineage>
</organism>
<gene>
    <name evidence="2" type="ORF">QBC33DRAFT_567571</name>
</gene>
<evidence type="ECO:0000313" key="2">
    <source>
        <dbReference type="EMBL" id="KAK1770227.1"/>
    </source>
</evidence>
<dbReference type="RefSeq" id="XP_060286440.1">
    <property type="nucleotide sequence ID" value="XM_060430493.1"/>
</dbReference>
<dbReference type="EMBL" id="MU839001">
    <property type="protein sequence ID" value="KAK1770227.1"/>
    <property type="molecule type" value="Genomic_DNA"/>
</dbReference>
<dbReference type="GeneID" id="85313680"/>
<proteinExistence type="predicted"/>
<dbReference type="Pfam" id="PF24968">
    <property type="entry name" value="DUF7770"/>
    <property type="match status" value="1"/>
</dbReference>
<keyword evidence="3" id="KW-1185">Reference proteome</keyword>
<dbReference type="Proteomes" id="UP001244011">
    <property type="component" value="Unassembled WGS sequence"/>
</dbReference>
<accession>A0AAJ0C7N3</accession>
<dbReference type="InterPro" id="IPR056672">
    <property type="entry name" value="DUF7770"/>
</dbReference>
<sequence>MSSQEELPMRASELGYDITKLGLAVIPRAIRDMKIRRVDFESDYNEYQSVRIWMEFQSQILPSEERYRPASLIVAPCDFRGVSTSAIRVCPLKCKPDIVVVDLLQTLVKHDMQYFDFIGLDGCRDFVTQAVYQFREAGYVETSIDKSPWIEEGFPVSDAFAAMGLRFQGEPRGLPFACPIDAGRFGKYTRVVTSAMPYVGTWRARELEEEQLGWE</sequence>
<name>A0AAJ0C7N3_9PEZI</name>
<comment type="caution">
    <text evidence="2">The sequence shown here is derived from an EMBL/GenBank/DDBJ whole genome shotgun (WGS) entry which is preliminary data.</text>
</comment>
<evidence type="ECO:0000259" key="1">
    <source>
        <dbReference type="Pfam" id="PF24968"/>
    </source>
</evidence>
<protein>
    <recommendedName>
        <fullName evidence="1">DUF7770 domain-containing protein</fullName>
    </recommendedName>
</protein>
<feature type="domain" description="DUF7770" evidence="1">
    <location>
        <begin position="49"/>
        <end position="143"/>
    </location>
</feature>
<evidence type="ECO:0000313" key="3">
    <source>
        <dbReference type="Proteomes" id="UP001244011"/>
    </source>
</evidence>